<evidence type="ECO:0000256" key="1">
    <source>
        <dbReference type="SAM" id="MobiDB-lite"/>
    </source>
</evidence>
<evidence type="ECO:0000313" key="6">
    <source>
        <dbReference type="Proteomes" id="UP001165685"/>
    </source>
</evidence>
<comment type="caution">
    <text evidence="5">The sequence shown here is derived from an EMBL/GenBank/DDBJ whole genome shotgun (WGS) entry which is preliminary data.</text>
</comment>
<feature type="region of interest" description="Disordered" evidence="1">
    <location>
        <begin position="547"/>
        <end position="569"/>
    </location>
</feature>
<dbReference type="InterPro" id="IPR007484">
    <property type="entry name" value="Peptidase_M28"/>
</dbReference>
<gene>
    <name evidence="5" type="ORF">O4U47_10945</name>
</gene>
<feature type="transmembrane region" description="Helical" evidence="2">
    <location>
        <begin position="491"/>
        <end position="510"/>
    </location>
</feature>
<feature type="transmembrane region" description="Helical" evidence="2">
    <location>
        <begin position="407"/>
        <end position="428"/>
    </location>
</feature>
<feature type="transmembrane region" description="Helical" evidence="2">
    <location>
        <begin position="460"/>
        <end position="479"/>
    </location>
</feature>
<feature type="transmembrane region" description="Helical" evidence="2">
    <location>
        <begin position="435"/>
        <end position="454"/>
    </location>
</feature>
<accession>A0ABT4TK15</accession>
<keyword evidence="6" id="KW-1185">Reference proteome</keyword>
<feature type="signal peptide" evidence="3">
    <location>
        <begin position="1"/>
        <end position="26"/>
    </location>
</feature>
<organism evidence="5 6">
    <name type="scientific">Nocardiopsis suaedae</name>
    <dbReference type="NCBI Taxonomy" id="3018444"/>
    <lineage>
        <taxon>Bacteria</taxon>
        <taxon>Bacillati</taxon>
        <taxon>Actinomycetota</taxon>
        <taxon>Actinomycetes</taxon>
        <taxon>Streptosporangiales</taxon>
        <taxon>Nocardiopsidaceae</taxon>
        <taxon>Nocardiopsis</taxon>
    </lineage>
</organism>
<dbReference type="PANTHER" id="PTHR12147">
    <property type="entry name" value="METALLOPEPTIDASE M28 FAMILY MEMBER"/>
    <property type="match status" value="1"/>
</dbReference>
<feature type="transmembrane region" description="Helical" evidence="2">
    <location>
        <begin position="363"/>
        <end position="387"/>
    </location>
</feature>
<feature type="domain" description="Peptidase M28" evidence="4">
    <location>
        <begin position="109"/>
        <end position="297"/>
    </location>
</feature>
<reference evidence="5" key="1">
    <citation type="submission" date="2023-01" db="EMBL/GenBank/DDBJ databases">
        <title>Draft genome sequence of Nocardiopsis sp. LSu2-4 isolated from halophytes.</title>
        <authorList>
            <person name="Duangmal K."/>
            <person name="Chantavorakit T."/>
        </authorList>
    </citation>
    <scope>NUCLEOTIDE SEQUENCE</scope>
    <source>
        <strain evidence="5">LSu2-4</strain>
    </source>
</reference>
<dbReference type="InterPro" id="IPR045175">
    <property type="entry name" value="M28_fam"/>
</dbReference>
<name>A0ABT4TK15_9ACTN</name>
<dbReference type="RefSeq" id="WP_270677679.1">
    <property type="nucleotide sequence ID" value="NZ_JAQFWP010000016.1"/>
</dbReference>
<dbReference type="Proteomes" id="UP001165685">
    <property type="component" value="Unassembled WGS sequence"/>
</dbReference>
<keyword evidence="2" id="KW-1133">Transmembrane helix</keyword>
<dbReference type="Gene3D" id="3.40.630.10">
    <property type="entry name" value="Zn peptidases"/>
    <property type="match status" value="1"/>
</dbReference>
<evidence type="ECO:0000259" key="4">
    <source>
        <dbReference type="Pfam" id="PF04389"/>
    </source>
</evidence>
<feature type="chain" id="PRO_5047333824" evidence="3">
    <location>
        <begin position="27"/>
        <end position="812"/>
    </location>
</feature>
<dbReference type="Pfam" id="PF04389">
    <property type="entry name" value="Peptidase_M28"/>
    <property type="match status" value="1"/>
</dbReference>
<feature type="transmembrane region" description="Helical" evidence="2">
    <location>
        <begin position="577"/>
        <end position="596"/>
    </location>
</feature>
<keyword evidence="2" id="KW-0812">Transmembrane</keyword>
<protein>
    <submittedName>
        <fullName evidence="5">M20/M25/M40 family metallo-hydrolase</fullName>
    </submittedName>
</protein>
<evidence type="ECO:0000313" key="5">
    <source>
        <dbReference type="EMBL" id="MDA2805031.1"/>
    </source>
</evidence>
<evidence type="ECO:0000256" key="3">
    <source>
        <dbReference type="SAM" id="SignalP"/>
    </source>
</evidence>
<keyword evidence="3" id="KW-0732">Signal</keyword>
<proteinExistence type="predicted"/>
<dbReference type="EMBL" id="JAQFWP010000016">
    <property type="protein sequence ID" value="MDA2805031.1"/>
    <property type="molecule type" value="Genomic_DNA"/>
</dbReference>
<keyword evidence="2" id="KW-0472">Membrane</keyword>
<dbReference type="PANTHER" id="PTHR12147:SF26">
    <property type="entry name" value="PEPTIDASE M28 DOMAIN-CONTAINING PROTEIN"/>
    <property type="match status" value="1"/>
</dbReference>
<feature type="transmembrane region" description="Helical" evidence="2">
    <location>
        <begin position="334"/>
        <end position="351"/>
    </location>
</feature>
<evidence type="ECO:0000256" key="2">
    <source>
        <dbReference type="SAM" id="Phobius"/>
    </source>
</evidence>
<sequence>MPAAPARPLVAALAAAAALTAAVAAAVLLSGPPSPAPASAPEEAFSAARAAAHLEAVAAAPRPPGSDHHAAARDLIAGELEQTGLETEVQSSVGTTSSPGAVNAAATENVVGVLPGTDPTGRVVVAAHYDTVPGSPGAGDDGAAVAAMLESARAMAAGAAPRNDIVFLFTDAEEAGLLGAEAFTSQHPLGQDGGAVLNWEGRGSSGPSSVFRSAPLNDSGVIGVLAQGAPHPRGDSASAASFADQPYDTDMTVFTDAGFAGLDSAFGGDAAHYHSAQDTVENLSRATLQHHGDNMLGMARALGDRDLGTLESGDPATYFTAAGRMVVYPSSLDLPIGAAALALSLAAAVAARMRRAATVPRMLGGIVAAAAAAALAYGAALALWQGVLLLRPDLTALALVGDLYRPVWLRAASIAVTVGVLAGWYLAARRLLGPTAAAVGGTVAVALLGALSAFEPGVSHSYTLPALFAGAGLTAALALPERMRIVRTTAVALGSLGAVLLLVAPAVSALTESGIAGAPVLALLWAPGAVLLAPVLETILPPPGRNRVAAPAAAEDGPGDDGAREGPSAPGLLRRPVWAAVALVSAGAVVAAGTVLRPGYIDAEHPLPVDLAYVLDADTGEAVWATRGAGGHPWAAPYVDGGVPFDASALLAAVPPRFPIAQGPATAADLAAPTADLRPAPPDEVAGREAVLRVGSARGATDLRVDLGRVPEELEIAYPGAGERNPGPQERNAEIQRSDDEEAAFRIGLSAVPEGGVELRMRFDSAEEVEVRVTDRTRGLEGLPGYTAPPEGVGPWVVPDSHSTLVTRTLQV</sequence>
<feature type="transmembrane region" description="Helical" evidence="2">
    <location>
        <begin position="516"/>
        <end position="536"/>
    </location>
</feature>
<dbReference type="SUPFAM" id="SSF53187">
    <property type="entry name" value="Zn-dependent exopeptidases"/>
    <property type="match status" value="1"/>
</dbReference>